<keyword evidence="10" id="KW-1185">Reference proteome</keyword>
<organism evidence="9 10">
    <name type="scientific">Arabidopsis thaliana x Arabidopsis arenosa</name>
    <dbReference type="NCBI Taxonomy" id="1240361"/>
    <lineage>
        <taxon>Eukaryota</taxon>
        <taxon>Viridiplantae</taxon>
        <taxon>Streptophyta</taxon>
        <taxon>Embryophyta</taxon>
        <taxon>Tracheophyta</taxon>
        <taxon>Spermatophyta</taxon>
        <taxon>Magnoliopsida</taxon>
        <taxon>eudicotyledons</taxon>
        <taxon>Gunneridae</taxon>
        <taxon>Pentapetalae</taxon>
        <taxon>rosids</taxon>
        <taxon>malvids</taxon>
        <taxon>Brassicales</taxon>
        <taxon>Brassicaceae</taxon>
        <taxon>Camelineae</taxon>
        <taxon>Arabidopsis</taxon>
    </lineage>
</organism>
<comment type="similarity">
    <text evidence="6">Belongs to the AP2/ERF transcription factor family. ERF subfamily.</text>
</comment>
<dbReference type="PROSITE" id="PS51032">
    <property type="entry name" value="AP2_ERF"/>
    <property type="match status" value="1"/>
</dbReference>
<dbReference type="Proteomes" id="UP000694240">
    <property type="component" value="Chromosome 9"/>
</dbReference>
<evidence type="ECO:0000256" key="6">
    <source>
        <dbReference type="ARBA" id="ARBA00024343"/>
    </source>
</evidence>
<dbReference type="FunFam" id="3.30.730.10:FF:000001">
    <property type="entry name" value="Ethylene-responsive transcription factor 2"/>
    <property type="match status" value="1"/>
</dbReference>
<evidence type="ECO:0000256" key="2">
    <source>
        <dbReference type="ARBA" id="ARBA00023015"/>
    </source>
</evidence>
<dbReference type="GO" id="GO:0005634">
    <property type="term" value="C:nucleus"/>
    <property type="evidence" value="ECO:0007669"/>
    <property type="project" value="UniProtKB-SubCell"/>
</dbReference>
<feature type="region of interest" description="Disordered" evidence="7">
    <location>
        <begin position="43"/>
        <end position="74"/>
    </location>
</feature>
<dbReference type="GO" id="GO:0045893">
    <property type="term" value="P:positive regulation of DNA-templated transcription"/>
    <property type="evidence" value="ECO:0007669"/>
    <property type="project" value="TreeGrafter"/>
</dbReference>
<dbReference type="PANTHER" id="PTHR31241:SF37">
    <property type="entry name" value="DEHYDRATION-RESPONSIVE ELEMENT-BINDING PROTEIN 2A-RELATED"/>
    <property type="match status" value="1"/>
</dbReference>
<proteinExistence type="inferred from homology"/>
<evidence type="ECO:0000256" key="1">
    <source>
        <dbReference type="ARBA" id="ARBA00004123"/>
    </source>
</evidence>
<evidence type="ECO:0000259" key="8">
    <source>
        <dbReference type="PROSITE" id="PS51032"/>
    </source>
</evidence>
<evidence type="ECO:0000256" key="4">
    <source>
        <dbReference type="ARBA" id="ARBA00023163"/>
    </source>
</evidence>
<dbReference type="InterPro" id="IPR001471">
    <property type="entry name" value="AP2/ERF_dom"/>
</dbReference>
<dbReference type="SMART" id="SM00380">
    <property type="entry name" value="AP2"/>
    <property type="match status" value="1"/>
</dbReference>
<dbReference type="EMBL" id="JAEFBK010000009">
    <property type="protein sequence ID" value="KAG7569895.1"/>
    <property type="molecule type" value="Genomic_DNA"/>
</dbReference>
<evidence type="ECO:0000256" key="7">
    <source>
        <dbReference type="SAM" id="MobiDB-lite"/>
    </source>
</evidence>
<dbReference type="GO" id="GO:0006950">
    <property type="term" value="P:response to stress"/>
    <property type="evidence" value="ECO:0007669"/>
    <property type="project" value="TreeGrafter"/>
</dbReference>
<dbReference type="CDD" id="cd00018">
    <property type="entry name" value="AP2"/>
    <property type="match status" value="1"/>
</dbReference>
<feature type="domain" description="AP2/ERF" evidence="8">
    <location>
        <begin position="82"/>
        <end position="139"/>
    </location>
</feature>
<keyword evidence="2" id="KW-0805">Transcription regulation</keyword>
<sequence>MGVLEHVANLASMPFDSPRKRKSRGTRDVAEILRQWREYNEQTEADSCIDGGGPKPIRKPPPKGSRKGCMKGKGGPENGICDYRGVRQRTWGKWVAEIREPGRGARLWLGTFSSSYEAALAYDEAAKAIYGQSARLNLPEITNRSSSTATTVSGSVTAFSDESEVCAREDTNVRSGFGQVKLEDCSDEYVLLDSSQCIKEELKVKEEVMEEHNSSVGFGIGQDPKREILDAWLMGNGNEQEPLEFGVDETFDINELLGILDDNNVSGHETLQNQVDRQPNFSYQTQFQDANLLGSLDPMEIAHPGVDYGYPYVQPSEMETNGVDLDHHRFNDLDIQDLDFGGEKDVHGST</sequence>
<dbReference type="Pfam" id="PF00847">
    <property type="entry name" value="AP2"/>
    <property type="match status" value="1"/>
</dbReference>
<dbReference type="PANTHER" id="PTHR31241">
    <property type="entry name" value="DEHYDRATION-RESPONSIVE ELEMENT-BINDING PROTEIN 2C"/>
    <property type="match status" value="1"/>
</dbReference>
<keyword evidence="4" id="KW-0804">Transcription</keyword>
<feature type="compositionally biased region" description="Basic residues" evidence="7">
    <location>
        <begin position="56"/>
        <end position="70"/>
    </location>
</feature>
<keyword evidence="3" id="KW-0238">DNA-binding</keyword>
<evidence type="ECO:0000313" key="9">
    <source>
        <dbReference type="EMBL" id="KAG7569895.1"/>
    </source>
</evidence>
<protein>
    <submittedName>
        <fullName evidence="9">AP2/ERF domain</fullName>
    </submittedName>
</protein>
<dbReference type="GO" id="GO:0003700">
    <property type="term" value="F:DNA-binding transcription factor activity"/>
    <property type="evidence" value="ECO:0007669"/>
    <property type="project" value="InterPro"/>
</dbReference>
<dbReference type="GO" id="GO:0000976">
    <property type="term" value="F:transcription cis-regulatory region binding"/>
    <property type="evidence" value="ECO:0007669"/>
    <property type="project" value="TreeGrafter"/>
</dbReference>
<name>A0A8T2AAZ9_9BRAS</name>
<accession>A0A8T2AAZ9</accession>
<evidence type="ECO:0000313" key="10">
    <source>
        <dbReference type="Proteomes" id="UP000694240"/>
    </source>
</evidence>
<dbReference type="AlphaFoldDB" id="A0A8T2AAZ9"/>
<evidence type="ECO:0000256" key="3">
    <source>
        <dbReference type="ARBA" id="ARBA00023125"/>
    </source>
</evidence>
<keyword evidence="5" id="KW-0539">Nucleus</keyword>
<gene>
    <name evidence="9" type="ORF">ISN45_Aa04g025620</name>
</gene>
<comment type="caution">
    <text evidence="9">The sequence shown here is derived from an EMBL/GenBank/DDBJ whole genome shotgun (WGS) entry which is preliminary data.</text>
</comment>
<comment type="subcellular location">
    <subcellularLocation>
        <location evidence="1">Nucleus</location>
    </subcellularLocation>
</comment>
<reference evidence="9 10" key="1">
    <citation type="submission" date="2020-12" db="EMBL/GenBank/DDBJ databases">
        <title>Concerted genomic and epigenomic changes stabilize Arabidopsis allopolyploids.</title>
        <authorList>
            <person name="Chen Z."/>
        </authorList>
    </citation>
    <scope>NUCLEOTIDE SEQUENCE [LARGE SCALE GENOMIC DNA]</scope>
    <source>
        <strain evidence="9">Allo738</strain>
        <tissue evidence="9">Leaf</tissue>
    </source>
</reference>
<evidence type="ECO:0000256" key="5">
    <source>
        <dbReference type="ARBA" id="ARBA00023242"/>
    </source>
</evidence>